<evidence type="ECO:0000313" key="3">
    <source>
        <dbReference type="Proteomes" id="UP000765507"/>
    </source>
</evidence>
<reference evidence="2 3" key="1">
    <citation type="journal article" date="2020" name="G3 (Bethesda)">
        <title>Draft Genome of the Common Snapping Turtle, Chelydra serpentina, a Model for Phenotypic Plasticity in Reptiles.</title>
        <authorList>
            <person name="Das D."/>
            <person name="Singh S.K."/>
            <person name="Bierstedt J."/>
            <person name="Erickson A."/>
            <person name="Galli G.L.J."/>
            <person name="Crossley D.A. 2nd"/>
            <person name="Rhen T."/>
        </authorList>
    </citation>
    <scope>NUCLEOTIDE SEQUENCE [LARGE SCALE GENOMIC DNA]</scope>
    <source>
        <strain evidence="2">KW</strain>
    </source>
</reference>
<dbReference type="EMBL" id="JAHGAV010000055">
    <property type="protein sequence ID" value="KAG6934575.1"/>
    <property type="molecule type" value="Genomic_DNA"/>
</dbReference>
<evidence type="ECO:0000313" key="2">
    <source>
        <dbReference type="EMBL" id="KAG6934575.1"/>
    </source>
</evidence>
<dbReference type="Proteomes" id="UP000765507">
    <property type="component" value="Unassembled WGS sequence"/>
</dbReference>
<protein>
    <recommendedName>
        <fullName evidence="1">Reverse transcriptase domain-containing protein</fullName>
    </recommendedName>
</protein>
<dbReference type="Pfam" id="PF00078">
    <property type="entry name" value="RVT_1"/>
    <property type="match status" value="1"/>
</dbReference>
<dbReference type="InterPro" id="IPR043502">
    <property type="entry name" value="DNA/RNA_pol_sf"/>
</dbReference>
<dbReference type="SUPFAM" id="SSF56672">
    <property type="entry name" value="DNA/RNA polymerases"/>
    <property type="match status" value="1"/>
</dbReference>
<proteinExistence type="predicted"/>
<accession>A0A8T1T1C8</accession>
<keyword evidence="3" id="KW-1185">Reference proteome</keyword>
<dbReference type="PANTHER" id="PTHR19446">
    <property type="entry name" value="REVERSE TRANSCRIPTASES"/>
    <property type="match status" value="1"/>
</dbReference>
<feature type="domain" description="Reverse transcriptase" evidence="1">
    <location>
        <begin position="90"/>
        <end position="362"/>
    </location>
</feature>
<organism evidence="2 3">
    <name type="scientific">Chelydra serpentina</name>
    <name type="common">Snapping turtle</name>
    <name type="synonym">Testudo serpentina</name>
    <dbReference type="NCBI Taxonomy" id="8475"/>
    <lineage>
        <taxon>Eukaryota</taxon>
        <taxon>Metazoa</taxon>
        <taxon>Chordata</taxon>
        <taxon>Craniata</taxon>
        <taxon>Vertebrata</taxon>
        <taxon>Euteleostomi</taxon>
        <taxon>Archelosauria</taxon>
        <taxon>Testudinata</taxon>
        <taxon>Testudines</taxon>
        <taxon>Cryptodira</taxon>
        <taxon>Durocryptodira</taxon>
        <taxon>Americhelydia</taxon>
        <taxon>Chelydroidea</taxon>
        <taxon>Chelydridae</taxon>
        <taxon>Chelydra</taxon>
    </lineage>
</organism>
<dbReference type="AlphaFoldDB" id="A0A8T1T1C8"/>
<gene>
    <name evidence="2" type="ORF">G0U57_016867</name>
</gene>
<name>A0A8T1T1C8_CHESE</name>
<sequence>MCGRAKAFYASLFSPDLTDPNACKVLWDELPTVSTGDRDRLELPLTLAEFSEALRRMPTNKSPGLDGLTVEFYRVFWDVLGPDLVTVWAESLQGGVLPLSCRRAVLALLPKKGDLRDLRNWRPVSLLSTDYKVVAKAISLRLGSVLADVVHPDQTYTVPGRTILDNLYLVRDLLALGCRDGLSFALLSLDQEKAFDRVDHGYLLSTLRAFGFGPQFVGFLQVLYTSAECLVRLNWTLTEPVSFGRGVRQGCPLSGQLYALAIEPFLCLLRRRLTGLVLREPELRLVLSAYADDVLLVVQDPGDLVRVEACQAIYSAASSARVNWVKSSGLVVGDGWQASSLPPALQAIRWSAGPLLYLGVYLSATHPSPPENWQGLEGRVIERIRKWTGLLRCLSFRGRALVINQLVLSMLWYRLNTLVPAPGFLANLRTSILEFFWSGLHWVSAGVLHLPLEEGGQGLKCPHTQVHVFRLQALQRLLYGAGSPAWSVLAHAFLRRFRGLRYDRQLLYLHPRGLPRDLYGLPVFYQDLLRTWKLFSATRSVAATEGADLLAEPLLHNPQLRVQVAESPSVRQRLVLAEVTRVGDLLDYDRGDWLDPLTLAQRMGLSRPRTPRRVLQEVKAALPPAARVYLDRVLREGMPRPPFTPSPPDLFIGPLPRGPNRVPCPFTVSRLHELQPIRFQTAPRKHLYTLVLHTLHLLALTSRPDTKWRDLLPPLEGEKPRWASLYSSLVPRPAGDVSWRLLHGAVSTGVYLARFTPIPNTCPFCGVRETLAHIYLECARLQPLFRLLSDILLRFWLHFSPHLFIYALPIRGPTKSQDLLVNLLLAIAKLAIYKTRVRRLADGGFCDCGAYFRSSVRSRIRAEFLWAASTGSLDTFEEQWALSGVLCSVSPSGSLRLTL</sequence>
<evidence type="ECO:0000259" key="1">
    <source>
        <dbReference type="PROSITE" id="PS50878"/>
    </source>
</evidence>
<comment type="caution">
    <text evidence="2">The sequence shown here is derived from an EMBL/GenBank/DDBJ whole genome shotgun (WGS) entry which is preliminary data.</text>
</comment>
<dbReference type="InterPro" id="IPR000477">
    <property type="entry name" value="RT_dom"/>
</dbReference>
<dbReference type="OrthoDB" id="416119at2759"/>
<dbReference type="PROSITE" id="PS50878">
    <property type="entry name" value="RT_POL"/>
    <property type="match status" value="1"/>
</dbReference>
<dbReference type="CDD" id="cd01650">
    <property type="entry name" value="RT_nLTR_like"/>
    <property type="match status" value="1"/>
</dbReference>